<gene>
    <name evidence="2" type="ORF">CGZ90_03630</name>
</gene>
<reference evidence="2 3" key="1">
    <citation type="submission" date="2017-07" db="EMBL/GenBank/DDBJ databases">
        <title>Fictibacillus sp. nov. GDSW-R2A3 Genome sequencing and assembly.</title>
        <authorList>
            <person name="Mayilraj S."/>
        </authorList>
    </citation>
    <scope>NUCLEOTIDE SEQUENCE [LARGE SCALE GENOMIC DNA]</scope>
    <source>
        <strain evidence="2 3">GDSW-R2A3</strain>
    </source>
</reference>
<evidence type="ECO:0000313" key="2">
    <source>
        <dbReference type="EMBL" id="OYD59003.1"/>
    </source>
</evidence>
<comment type="caution">
    <text evidence="2">The sequence shown here is derived from an EMBL/GenBank/DDBJ whole genome shotgun (WGS) entry which is preliminary data.</text>
</comment>
<feature type="transmembrane region" description="Helical" evidence="1">
    <location>
        <begin position="28"/>
        <end position="48"/>
    </location>
</feature>
<dbReference type="EMBL" id="NOII01000001">
    <property type="protein sequence ID" value="OYD59003.1"/>
    <property type="molecule type" value="Genomic_DNA"/>
</dbReference>
<feature type="transmembrane region" description="Helical" evidence="1">
    <location>
        <begin position="60"/>
        <end position="81"/>
    </location>
</feature>
<proteinExistence type="predicted"/>
<dbReference type="Proteomes" id="UP000215059">
    <property type="component" value="Unassembled WGS sequence"/>
</dbReference>
<keyword evidence="3" id="KW-1185">Reference proteome</keyword>
<keyword evidence="1" id="KW-0472">Membrane</keyword>
<evidence type="ECO:0000313" key="3">
    <source>
        <dbReference type="Proteomes" id="UP000215059"/>
    </source>
</evidence>
<sequence>MPAILLLFVHLALWVLYSLVLILSRHDHNLFESLLLLLFAYFGYLLTVHSIQNKGMAFRITLSSTLLYIAGKWAAVSWLHLSL</sequence>
<dbReference type="AlphaFoldDB" id="A0A235FDI6"/>
<dbReference type="RefSeq" id="WP_094250963.1">
    <property type="nucleotide sequence ID" value="NZ_JBHLXL010000001.1"/>
</dbReference>
<name>A0A235FDI6_9BACL</name>
<organism evidence="2 3">
    <name type="scientific">Fictibacillus aquaticus</name>
    <dbReference type="NCBI Taxonomy" id="2021314"/>
    <lineage>
        <taxon>Bacteria</taxon>
        <taxon>Bacillati</taxon>
        <taxon>Bacillota</taxon>
        <taxon>Bacilli</taxon>
        <taxon>Bacillales</taxon>
        <taxon>Fictibacillaceae</taxon>
        <taxon>Fictibacillus</taxon>
    </lineage>
</organism>
<accession>A0A235FDI6</accession>
<keyword evidence="1" id="KW-1133">Transmembrane helix</keyword>
<protein>
    <submittedName>
        <fullName evidence="2">Uncharacterized protein</fullName>
    </submittedName>
</protein>
<evidence type="ECO:0000256" key="1">
    <source>
        <dbReference type="SAM" id="Phobius"/>
    </source>
</evidence>
<keyword evidence="1" id="KW-0812">Transmembrane</keyword>